<evidence type="ECO:0000313" key="4">
    <source>
        <dbReference type="Proteomes" id="UP000186230"/>
    </source>
</evidence>
<evidence type="ECO:0000313" key="3">
    <source>
        <dbReference type="EMBL" id="APU69010.1"/>
    </source>
</evidence>
<name>A0A1L7I5Z7_9FLAO</name>
<dbReference type="GO" id="GO:0000160">
    <property type="term" value="P:phosphorelay signal transduction system"/>
    <property type="evidence" value="ECO:0007669"/>
    <property type="project" value="InterPro"/>
</dbReference>
<keyword evidence="1" id="KW-0597">Phosphoprotein</keyword>
<feature type="domain" description="HPt" evidence="2">
    <location>
        <begin position="111"/>
        <end position="202"/>
    </location>
</feature>
<proteinExistence type="predicted"/>
<sequence>MQYLQLSNSVEAIQFLQMNEVSAILIEHPVAPVSTEDTVSFIHQELSLGVPLYLYRFTGDEDRLPEQQGSFTLLDDDLQNTDFQELLKQLQQTSQPKDYSLNYLKKVSDNNQEFILQSLQIFVDSVKKNLDEAEKAFESGDFEKVGGIAHAIKPSYEMLENQEAPAICDALTYHRQQENIPFQLSELRRIYETITSQLGSHL</sequence>
<feature type="modified residue" description="Phosphohistidine" evidence="1">
    <location>
        <position position="150"/>
    </location>
</feature>
<dbReference type="PROSITE" id="PS50894">
    <property type="entry name" value="HPT"/>
    <property type="match status" value="1"/>
</dbReference>
<keyword evidence="4" id="KW-1185">Reference proteome</keyword>
<reference evidence="3 4" key="1">
    <citation type="submission" date="2016-07" db="EMBL/GenBank/DDBJ databases">
        <title>Multi-omics approach to identify versatile polysaccharide utilization systems of a marine flavobacterium Gramella flava.</title>
        <authorList>
            <person name="Tang K."/>
        </authorList>
    </citation>
    <scope>NUCLEOTIDE SEQUENCE [LARGE SCALE GENOMIC DNA]</scope>
    <source>
        <strain evidence="3 4">JLT2011</strain>
    </source>
</reference>
<evidence type="ECO:0000256" key="1">
    <source>
        <dbReference type="PROSITE-ProRule" id="PRU00110"/>
    </source>
</evidence>
<gene>
    <name evidence="3" type="ORF">GRFL_2286</name>
</gene>
<protein>
    <recommendedName>
        <fullName evidence="2">HPt domain-containing protein</fullName>
    </recommendedName>
</protein>
<dbReference type="Gene3D" id="1.20.120.160">
    <property type="entry name" value="HPT domain"/>
    <property type="match status" value="1"/>
</dbReference>
<dbReference type="EMBL" id="CP016359">
    <property type="protein sequence ID" value="APU69010.1"/>
    <property type="molecule type" value="Genomic_DNA"/>
</dbReference>
<dbReference type="InterPro" id="IPR008207">
    <property type="entry name" value="Sig_transdc_His_kin_Hpt_dom"/>
</dbReference>
<dbReference type="SUPFAM" id="SSF47226">
    <property type="entry name" value="Histidine-containing phosphotransfer domain, HPT domain"/>
    <property type="match status" value="1"/>
</dbReference>
<dbReference type="Proteomes" id="UP000186230">
    <property type="component" value="Chromosome"/>
</dbReference>
<dbReference type="InterPro" id="IPR036641">
    <property type="entry name" value="HPT_dom_sf"/>
</dbReference>
<dbReference type="GO" id="GO:0004672">
    <property type="term" value="F:protein kinase activity"/>
    <property type="evidence" value="ECO:0007669"/>
    <property type="project" value="UniProtKB-ARBA"/>
</dbReference>
<dbReference type="STRING" id="1229726.GRFL_2286"/>
<evidence type="ECO:0000259" key="2">
    <source>
        <dbReference type="PROSITE" id="PS50894"/>
    </source>
</evidence>
<dbReference type="AlphaFoldDB" id="A0A1L7I5Z7"/>
<organism evidence="3 4">
    <name type="scientific">Christiangramia flava JLT2011</name>
    <dbReference type="NCBI Taxonomy" id="1229726"/>
    <lineage>
        <taxon>Bacteria</taxon>
        <taxon>Pseudomonadati</taxon>
        <taxon>Bacteroidota</taxon>
        <taxon>Flavobacteriia</taxon>
        <taxon>Flavobacteriales</taxon>
        <taxon>Flavobacteriaceae</taxon>
        <taxon>Christiangramia</taxon>
    </lineage>
</organism>
<accession>A0A1L7I5Z7</accession>
<dbReference type="KEGG" id="gfl:GRFL_2286"/>